<evidence type="ECO:0000313" key="8">
    <source>
        <dbReference type="Proteomes" id="UP000265742"/>
    </source>
</evidence>
<dbReference type="EMBL" id="QXTG01000002">
    <property type="protein sequence ID" value="RIX28595.1"/>
    <property type="molecule type" value="Genomic_DNA"/>
</dbReference>
<dbReference type="RefSeq" id="WP_119482905.1">
    <property type="nucleotide sequence ID" value="NZ_QXTG01000002.1"/>
</dbReference>
<evidence type="ECO:0000313" key="7">
    <source>
        <dbReference type="EMBL" id="RIX28595.1"/>
    </source>
</evidence>
<sequence length="212" mass="22758">MSAGRRITITPLLVGDLLVAEDTRLPILVHLIDHPDGRVLVDTGVTEPHPALADMDPRLHPLGEHDLDLASIDLVVNTHLHADHCGGNHLFAGTPVLVQRTELADASEQEGYTLREWVHAPGVEYVPVDGDREVLPGVRLLAAPGHTRGSQVVVVDAVDGEDGPVVIAGDTAVWGGELDEPTTEGQRRIRSLQPAAVWLAHAADPWRPPRSA</sequence>
<accession>A0A3A1U0Y9</accession>
<evidence type="ECO:0000256" key="5">
    <source>
        <dbReference type="ARBA" id="ARBA00022833"/>
    </source>
</evidence>
<comment type="caution">
    <text evidence="7">The sequence shown here is derived from an EMBL/GenBank/DDBJ whole genome shotgun (WGS) entry which is preliminary data.</text>
</comment>
<evidence type="ECO:0000256" key="2">
    <source>
        <dbReference type="ARBA" id="ARBA00007749"/>
    </source>
</evidence>
<dbReference type="Gene3D" id="3.60.15.10">
    <property type="entry name" value="Ribonuclease Z/Hydroxyacylglutathione hydrolase-like"/>
    <property type="match status" value="1"/>
</dbReference>
<dbReference type="GO" id="GO:0016787">
    <property type="term" value="F:hydrolase activity"/>
    <property type="evidence" value="ECO:0007669"/>
    <property type="project" value="UniProtKB-KW"/>
</dbReference>
<evidence type="ECO:0000259" key="6">
    <source>
        <dbReference type="SMART" id="SM00849"/>
    </source>
</evidence>
<dbReference type="SUPFAM" id="SSF56281">
    <property type="entry name" value="Metallo-hydrolase/oxidoreductase"/>
    <property type="match status" value="1"/>
</dbReference>
<keyword evidence="3" id="KW-0479">Metal-binding</keyword>
<dbReference type="InterPro" id="IPR036866">
    <property type="entry name" value="RibonucZ/Hydroxyglut_hydro"/>
</dbReference>
<comment type="similarity">
    <text evidence="2">Belongs to the metallo-beta-lactamase superfamily.</text>
</comment>
<dbReference type="PANTHER" id="PTHR42978">
    <property type="entry name" value="QUORUM-QUENCHING LACTONASE YTNP-RELATED-RELATED"/>
    <property type="match status" value="1"/>
</dbReference>
<dbReference type="SMART" id="SM00849">
    <property type="entry name" value="Lactamase_B"/>
    <property type="match status" value="1"/>
</dbReference>
<keyword evidence="8" id="KW-1185">Reference proteome</keyword>
<proteinExistence type="inferred from homology"/>
<evidence type="ECO:0000256" key="4">
    <source>
        <dbReference type="ARBA" id="ARBA00022801"/>
    </source>
</evidence>
<feature type="domain" description="Metallo-beta-lactamase" evidence="6">
    <location>
        <begin position="26"/>
        <end position="201"/>
    </location>
</feature>
<gene>
    <name evidence="7" type="ORF">D1781_14385</name>
</gene>
<dbReference type="Pfam" id="PF00753">
    <property type="entry name" value="Lactamase_B"/>
    <property type="match status" value="1"/>
</dbReference>
<dbReference type="InterPro" id="IPR001279">
    <property type="entry name" value="Metallo-B-lactamas"/>
</dbReference>
<comment type="cofactor">
    <cofactor evidence="1">
        <name>Zn(2+)</name>
        <dbReference type="ChEBI" id="CHEBI:29105"/>
    </cofactor>
</comment>
<name>A0A3A1U0Y9_9MICO</name>
<organism evidence="7 8">
    <name type="scientific">Amnibacterium setariae</name>
    <dbReference type="NCBI Taxonomy" id="2306585"/>
    <lineage>
        <taxon>Bacteria</taxon>
        <taxon>Bacillati</taxon>
        <taxon>Actinomycetota</taxon>
        <taxon>Actinomycetes</taxon>
        <taxon>Micrococcales</taxon>
        <taxon>Microbacteriaceae</taxon>
        <taxon>Amnibacterium</taxon>
    </lineage>
</organism>
<dbReference type="Proteomes" id="UP000265742">
    <property type="component" value="Unassembled WGS sequence"/>
</dbReference>
<dbReference type="InterPro" id="IPR051013">
    <property type="entry name" value="MBL_superfamily_lactonases"/>
</dbReference>
<evidence type="ECO:0000256" key="3">
    <source>
        <dbReference type="ARBA" id="ARBA00022723"/>
    </source>
</evidence>
<dbReference type="GO" id="GO:0046872">
    <property type="term" value="F:metal ion binding"/>
    <property type="evidence" value="ECO:0007669"/>
    <property type="project" value="UniProtKB-KW"/>
</dbReference>
<keyword evidence="4 7" id="KW-0378">Hydrolase</keyword>
<keyword evidence="5" id="KW-0862">Zinc</keyword>
<dbReference type="AlphaFoldDB" id="A0A3A1U0Y9"/>
<evidence type="ECO:0000256" key="1">
    <source>
        <dbReference type="ARBA" id="ARBA00001947"/>
    </source>
</evidence>
<protein>
    <submittedName>
        <fullName evidence="7">MBL fold metallo-hydrolase</fullName>
    </submittedName>
</protein>
<dbReference type="PANTHER" id="PTHR42978:SF7">
    <property type="entry name" value="METALLO-HYDROLASE RV2300C-RELATED"/>
    <property type="match status" value="1"/>
</dbReference>
<reference evidence="8" key="1">
    <citation type="submission" date="2018-09" db="EMBL/GenBank/DDBJ databases">
        <authorList>
            <person name="Kim I."/>
        </authorList>
    </citation>
    <scope>NUCLEOTIDE SEQUENCE [LARGE SCALE GENOMIC DNA]</scope>
    <source>
        <strain evidence="8">DD4a</strain>
    </source>
</reference>
<dbReference type="OrthoDB" id="3196337at2"/>